<dbReference type="AlphaFoldDB" id="A0A2S3VXD3"/>
<evidence type="ECO:0000256" key="5">
    <source>
        <dbReference type="ARBA" id="ARBA00022989"/>
    </source>
</evidence>
<comment type="caution">
    <text evidence="9">The sequence shown here is derived from an EMBL/GenBank/DDBJ whole genome shotgun (WGS) entry which is preliminary data.</text>
</comment>
<feature type="transmembrane region" description="Helical" evidence="7">
    <location>
        <begin position="55"/>
        <end position="73"/>
    </location>
</feature>
<feature type="domain" description="Sulfatase N-terminal" evidence="8">
    <location>
        <begin position="229"/>
        <end position="480"/>
    </location>
</feature>
<dbReference type="PANTHER" id="PTHR30443:SF2">
    <property type="entry name" value="PHOSPHOETHANOLAMINE TRANSFERASE EPTC"/>
    <property type="match status" value="1"/>
</dbReference>
<sequence length="546" mass="61576">MTIAFFRRFLSRSPRPDPWFWLLVATALSPSVLSVHGIVRSVATAMLLMAALGRRRLVVVALLPALLLMPMALYHVHLTGRLPGVQLWLVLFYCSFPVIMGYLHAFWPWLVLWVGACAGAAGAYLARPRGPVLASGWGRHGWLRWFTLLLVVPMGARVMQLNQENFHRAVNYNPFYGLEDFYDHSYPWNLVAGYLAGRHETRRVTDMARRMNHQPVHFTTPPDRDPPHVVVLVIGESARRDHLHLYGYHVPDTPEMEREDGLLRFGDMVTPFDYTVGAVPVILSQFDRVLSPRITQHDLISLFNAAGYDTWWISNHPRLGPYDSVIGAYSEQARHVVYTTVHGGMMSRPKLDEALLPEVAQALRGAHGNTFIVVHIFGSHEFVADRFPRSYARFGSDYDDSIAYSDHVLAQVTDMLRALPGDNMLFHVADHGVRVTECTAGHPQHGDLKQDYAVPFLMWLSPSWIAHHPAQYDTVRTHLDAPLMTWNLPDSIADAAGVHPADMDTTKSVFSPLLARPHRVVHGDGDNINVDYDHSHNTAECHIMPD</sequence>
<dbReference type="Pfam" id="PF00884">
    <property type="entry name" value="Sulfatase"/>
    <property type="match status" value="1"/>
</dbReference>
<dbReference type="GO" id="GO:0005886">
    <property type="term" value="C:plasma membrane"/>
    <property type="evidence" value="ECO:0007669"/>
    <property type="project" value="UniProtKB-SubCell"/>
</dbReference>
<dbReference type="GO" id="GO:0009244">
    <property type="term" value="P:lipopolysaccharide core region biosynthetic process"/>
    <property type="evidence" value="ECO:0007669"/>
    <property type="project" value="TreeGrafter"/>
</dbReference>
<dbReference type="CDD" id="cd16017">
    <property type="entry name" value="LptA"/>
    <property type="match status" value="1"/>
</dbReference>
<evidence type="ECO:0000256" key="7">
    <source>
        <dbReference type="SAM" id="Phobius"/>
    </source>
</evidence>
<name>A0A2S3VXD3_9PROT</name>
<evidence type="ECO:0000256" key="1">
    <source>
        <dbReference type="ARBA" id="ARBA00004651"/>
    </source>
</evidence>
<evidence type="ECO:0000313" key="10">
    <source>
        <dbReference type="Proteomes" id="UP000237344"/>
    </source>
</evidence>
<evidence type="ECO:0000256" key="4">
    <source>
        <dbReference type="ARBA" id="ARBA00022692"/>
    </source>
</evidence>
<keyword evidence="10" id="KW-1185">Reference proteome</keyword>
<keyword evidence="5 7" id="KW-1133">Transmembrane helix</keyword>
<dbReference type="EMBL" id="POTC01000085">
    <property type="protein sequence ID" value="POF61294.1"/>
    <property type="molecule type" value="Genomic_DNA"/>
</dbReference>
<evidence type="ECO:0000256" key="2">
    <source>
        <dbReference type="ARBA" id="ARBA00022475"/>
    </source>
</evidence>
<feature type="transmembrane region" description="Helical" evidence="7">
    <location>
        <begin position="110"/>
        <end position="127"/>
    </location>
</feature>
<dbReference type="OrthoDB" id="9786870at2"/>
<keyword evidence="4 7" id="KW-0812">Transmembrane</keyword>
<evidence type="ECO:0000256" key="3">
    <source>
        <dbReference type="ARBA" id="ARBA00022679"/>
    </source>
</evidence>
<dbReference type="RefSeq" id="WP_110096428.1">
    <property type="nucleotide sequence ID" value="NZ_NKUE01000008.1"/>
</dbReference>
<accession>A0A2S3VXD3</accession>
<keyword evidence="2" id="KW-1003">Cell membrane</keyword>
<dbReference type="InterPro" id="IPR058130">
    <property type="entry name" value="PEA_transf_C"/>
</dbReference>
<comment type="subcellular location">
    <subcellularLocation>
        <location evidence="1">Cell membrane</location>
        <topology evidence="1">Multi-pass membrane protein</topology>
    </subcellularLocation>
</comment>
<dbReference type="GO" id="GO:0016776">
    <property type="term" value="F:phosphotransferase activity, phosphate group as acceptor"/>
    <property type="evidence" value="ECO:0007669"/>
    <property type="project" value="TreeGrafter"/>
</dbReference>
<proteinExistence type="predicted"/>
<reference evidence="9 10" key="1">
    <citation type="submission" date="2018-01" db="EMBL/GenBank/DDBJ databases">
        <title>Draft Genome Sequence of Komagataeibacter maltaceti LMG 1529, a Vinegar Producing Acetic Acid Bacterium Isolated from Malt Vinegar Brewery Acetifiers.</title>
        <authorList>
            <person name="Zhang Q."/>
            <person name="Hollensteiner J."/>
            <person name="Poehlein A."/>
            <person name="Daniel R."/>
        </authorList>
    </citation>
    <scope>NUCLEOTIDE SEQUENCE [LARGE SCALE GENOMIC DNA]</scope>
    <source>
        <strain evidence="9 10">LMG 1529</strain>
    </source>
</reference>
<evidence type="ECO:0000313" key="9">
    <source>
        <dbReference type="EMBL" id="POF61294.1"/>
    </source>
</evidence>
<dbReference type="PANTHER" id="PTHR30443">
    <property type="entry name" value="INNER MEMBRANE PROTEIN"/>
    <property type="match status" value="1"/>
</dbReference>
<evidence type="ECO:0000256" key="6">
    <source>
        <dbReference type="ARBA" id="ARBA00023136"/>
    </source>
</evidence>
<gene>
    <name evidence="9" type="primary">eptC</name>
    <name evidence="9" type="ORF">KMAL_30840</name>
</gene>
<feature type="transmembrane region" description="Helical" evidence="7">
    <location>
        <begin position="20"/>
        <end position="43"/>
    </location>
</feature>
<protein>
    <submittedName>
        <fullName evidence="9">Phosphoethanolamine transferase EptC</fullName>
        <ecNumber evidence="9">2.7.-.-</ecNumber>
    </submittedName>
</protein>
<keyword evidence="6 7" id="KW-0472">Membrane</keyword>
<keyword evidence="3 9" id="KW-0808">Transferase</keyword>
<feature type="transmembrane region" description="Helical" evidence="7">
    <location>
        <begin position="85"/>
        <end position="103"/>
    </location>
</feature>
<dbReference type="InterPro" id="IPR000917">
    <property type="entry name" value="Sulfatase_N"/>
</dbReference>
<evidence type="ECO:0000259" key="8">
    <source>
        <dbReference type="Pfam" id="PF00884"/>
    </source>
</evidence>
<organism evidence="9 10">
    <name type="scientific">Novacetimonas maltaceti</name>
    <dbReference type="NCBI Taxonomy" id="1203393"/>
    <lineage>
        <taxon>Bacteria</taxon>
        <taxon>Pseudomonadati</taxon>
        <taxon>Pseudomonadota</taxon>
        <taxon>Alphaproteobacteria</taxon>
        <taxon>Acetobacterales</taxon>
        <taxon>Acetobacteraceae</taxon>
        <taxon>Novacetimonas</taxon>
    </lineage>
</organism>
<dbReference type="Proteomes" id="UP000237344">
    <property type="component" value="Unassembled WGS sequence"/>
</dbReference>
<dbReference type="InterPro" id="IPR040423">
    <property type="entry name" value="PEA_transferase"/>
</dbReference>
<dbReference type="EC" id="2.7.-.-" evidence="9"/>
<dbReference type="InterPro" id="IPR017850">
    <property type="entry name" value="Alkaline_phosphatase_core_sf"/>
</dbReference>
<dbReference type="SUPFAM" id="SSF53649">
    <property type="entry name" value="Alkaline phosphatase-like"/>
    <property type="match status" value="1"/>
</dbReference>
<dbReference type="Gene3D" id="3.40.720.10">
    <property type="entry name" value="Alkaline Phosphatase, subunit A"/>
    <property type="match status" value="1"/>
</dbReference>